<proteinExistence type="predicted"/>
<reference evidence="3 4" key="1">
    <citation type="journal article" date="2016" name="Nat. Commun.">
        <title>Thousands of microbial genomes shed light on interconnected biogeochemical processes in an aquifer system.</title>
        <authorList>
            <person name="Anantharaman K."/>
            <person name="Brown C.T."/>
            <person name="Hug L.A."/>
            <person name="Sharon I."/>
            <person name="Castelle C.J."/>
            <person name="Probst A.J."/>
            <person name="Thomas B.C."/>
            <person name="Singh A."/>
            <person name="Wilkins M.J."/>
            <person name="Karaoz U."/>
            <person name="Brodie E.L."/>
            <person name="Williams K.H."/>
            <person name="Hubbard S.S."/>
            <person name="Banfield J.F."/>
        </authorList>
    </citation>
    <scope>NUCLEOTIDE SEQUENCE [LARGE SCALE GENOMIC DNA]</scope>
</reference>
<dbReference type="EMBL" id="MHTY01000025">
    <property type="protein sequence ID" value="OHA68452.1"/>
    <property type="molecule type" value="Genomic_DNA"/>
</dbReference>
<dbReference type="SUPFAM" id="SSF51161">
    <property type="entry name" value="Trimeric LpxA-like enzymes"/>
    <property type="match status" value="1"/>
</dbReference>
<dbReference type="CDD" id="cd04647">
    <property type="entry name" value="LbH_MAT_like"/>
    <property type="match status" value="1"/>
</dbReference>
<accession>A0A1G2R856</accession>
<evidence type="ECO:0000313" key="3">
    <source>
        <dbReference type="EMBL" id="OHA68452.1"/>
    </source>
</evidence>
<comment type="caution">
    <text evidence="3">The sequence shown here is derived from an EMBL/GenBank/DDBJ whole genome shotgun (WGS) entry which is preliminary data.</text>
</comment>
<dbReference type="InterPro" id="IPR051159">
    <property type="entry name" value="Hexapeptide_acetyltransf"/>
</dbReference>
<sequence>MVRKVRKNKDITIGKKRFPNWKAPEVQERALNKYHWMVQYANKFTLGKYTDIGAFTYINARNGVVLENGVQVGSHCSIYSYSTIDGLEGKVVLKENCKIGSHSVIAPGVTVGKNSIVGAFSFVKTDIPANVVAFGIPAKVIRKLKKEEIS</sequence>
<protein>
    <submittedName>
        <fullName evidence="3">Acetyltransferase</fullName>
    </submittedName>
</protein>
<gene>
    <name evidence="3" type="ORF">A3J68_01485</name>
</gene>
<evidence type="ECO:0000256" key="1">
    <source>
        <dbReference type="ARBA" id="ARBA00022679"/>
    </source>
</evidence>
<keyword evidence="2" id="KW-0677">Repeat</keyword>
<dbReference type="Proteomes" id="UP000178529">
    <property type="component" value="Unassembled WGS sequence"/>
</dbReference>
<dbReference type="Pfam" id="PF00132">
    <property type="entry name" value="Hexapep"/>
    <property type="match status" value="1"/>
</dbReference>
<evidence type="ECO:0000256" key="2">
    <source>
        <dbReference type="ARBA" id="ARBA00022737"/>
    </source>
</evidence>
<dbReference type="InterPro" id="IPR018357">
    <property type="entry name" value="Hexapep_transf_CS"/>
</dbReference>
<name>A0A1G2R856_9BACT</name>
<dbReference type="PROSITE" id="PS00101">
    <property type="entry name" value="HEXAPEP_TRANSFERASES"/>
    <property type="match status" value="1"/>
</dbReference>
<dbReference type="InterPro" id="IPR001451">
    <property type="entry name" value="Hexapep"/>
</dbReference>
<dbReference type="InterPro" id="IPR011004">
    <property type="entry name" value="Trimer_LpxA-like_sf"/>
</dbReference>
<keyword evidence="1 3" id="KW-0808">Transferase</keyword>
<dbReference type="GO" id="GO:0016740">
    <property type="term" value="F:transferase activity"/>
    <property type="evidence" value="ECO:0007669"/>
    <property type="project" value="UniProtKB-KW"/>
</dbReference>
<organism evidence="3 4">
    <name type="scientific">Candidatus Wildermuthbacteria bacterium RIFCSPHIGHO2_02_FULL_48_16</name>
    <dbReference type="NCBI Taxonomy" id="1802453"/>
    <lineage>
        <taxon>Bacteria</taxon>
        <taxon>Candidatus Wildermuthiibacteriota</taxon>
    </lineage>
</organism>
<dbReference type="PANTHER" id="PTHR23416">
    <property type="entry name" value="SIALIC ACID SYNTHASE-RELATED"/>
    <property type="match status" value="1"/>
</dbReference>
<dbReference type="Gene3D" id="2.160.10.10">
    <property type="entry name" value="Hexapeptide repeat proteins"/>
    <property type="match status" value="1"/>
</dbReference>
<evidence type="ECO:0000313" key="4">
    <source>
        <dbReference type="Proteomes" id="UP000178529"/>
    </source>
</evidence>
<dbReference type="AlphaFoldDB" id="A0A1G2R856"/>